<proteinExistence type="predicted"/>
<name>A0A4C1YES1_EUMVA</name>
<evidence type="ECO:0000313" key="1">
    <source>
        <dbReference type="EMBL" id="GBP74881.1"/>
    </source>
</evidence>
<evidence type="ECO:0000313" key="2">
    <source>
        <dbReference type="Proteomes" id="UP000299102"/>
    </source>
</evidence>
<sequence length="86" mass="9850">MFAHFLTRVREDIAVDGGIAEQQESSTSPHMRCVLSRLSERHFLEKISPSEKNKYEPEHAKFAPISAKRKSAKEDPKRLCKLLSLL</sequence>
<reference evidence="1 2" key="1">
    <citation type="journal article" date="2019" name="Commun. Biol.">
        <title>The bagworm genome reveals a unique fibroin gene that provides high tensile strength.</title>
        <authorList>
            <person name="Kono N."/>
            <person name="Nakamura H."/>
            <person name="Ohtoshi R."/>
            <person name="Tomita M."/>
            <person name="Numata K."/>
            <person name="Arakawa K."/>
        </authorList>
    </citation>
    <scope>NUCLEOTIDE SEQUENCE [LARGE SCALE GENOMIC DNA]</scope>
</reference>
<dbReference type="Proteomes" id="UP000299102">
    <property type="component" value="Unassembled WGS sequence"/>
</dbReference>
<protein>
    <submittedName>
        <fullName evidence="1">Uncharacterized protein</fullName>
    </submittedName>
</protein>
<dbReference type="OrthoDB" id="118105at2759"/>
<gene>
    <name evidence="1" type="ORF">EVAR_57105_1</name>
</gene>
<accession>A0A4C1YES1</accession>
<organism evidence="1 2">
    <name type="scientific">Eumeta variegata</name>
    <name type="common">Bagworm moth</name>
    <name type="synonym">Eumeta japonica</name>
    <dbReference type="NCBI Taxonomy" id="151549"/>
    <lineage>
        <taxon>Eukaryota</taxon>
        <taxon>Metazoa</taxon>
        <taxon>Ecdysozoa</taxon>
        <taxon>Arthropoda</taxon>
        <taxon>Hexapoda</taxon>
        <taxon>Insecta</taxon>
        <taxon>Pterygota</taxon>
        <taxon>Neoptera</taxon>
        <taxon>Endopterygota</taxon>
        <taxon>Lepidoptera</taxon>
        <taxon>Glossata</taxon>
        <taxon>Ditrysia</taxon>
        <taxon>Tineoidea</taxon>
        <taxon>Psychidae</taxon>
        <taxon>Oiketicinae</taxon>
        <taxon>Eumeta</taxon>
    </lineage>
</organism>
<dbReference type="AlphaFoldDB" id="A0A4C1YES1"/>
<comment type="caution">
    <text evidence="1">The sequence shown here is derived from an EMBL/GenBank/DDBJ whole genome shotgun (WGS) entry which is preliminary data.</text>
</comment>
<keyword evidence="2" id="KW-1185">Reference proteome</keyword>
<dbReference type="EMBL" id="BGZK01001227">
    <property type="protein sequence ID" value="GBP74881.1"/>
    <property type="molecule type" value="Genomic_DNA"/>
</dbReference>